<evidence type="ECO:0000259" key="9">
    <source>
        <dbReference type="PROSITE" id="PS50862"/>
    </source>
</evidence>
<name>A3DPA1_STAMF</name>
<accession>A3DPA1</accession>
<gene>
    <name evidence="10" type="ordered locus">Smar_1370</name>
</gene>
<dbReference type="NCBIfam" id="TIGR00457">
    <property type="entry name" value="asnS"/>
    <property type="match status" value="1"/>
</dbReference>
<evidence type="ECO:0000256" key="5">
    <source>
        <dbReference type="ARBA" id="ARBA00022840"/>
    </source>
</evidence>
<reference evidence="10 11" key="2">
    <citation type="journal article" date="2009" name="Stand. Genomic Sci.">
        <title>Complete genome sequence of Staphylothermus marinus Stetter and Fiala 1986 type strain F1.</title>
        <authorList>
            <person name="Anderson I.J."/>
            <person name="Sun H."/>
            <person name="Lapidus A."/>
            <person name="Copeland A."/>
            <person name="Glavina Del Rio T."/>
            <person name="Tice H."/>
            <person name="Dalin E."/>
            <person name="Lucas S."/>
            <person name="Barry K."/>
            <person name="Land M."/>
            <person name="Richardson P."/>
            <person name="Huber H."/>
            <person name="Kyrpides N.C."/>
        </authorList>
    </citation>
    <scope>NUCLEOTIDE SEQUENCE [LARGE SCALE GENOMIC DNA]</scope>
    <source>
        <strain evidence="11">ATCC 43588 / DSM 3639 / JCM 9404 / F1</strain>
    </source>
</reference>
<dbReference type="GO" id="GO:0004816">
    <property type="term" value="F:asparagine-tRNA ligase activity"/>
    <property type="evidence" value="ECO:0007669"/>
    <property type="project" value="UniProtKB-UniRule"/>
</dbReference>
<dbReference type="STRING" id="399550.Smar_1370"/>
<dbReference type="NCBIfam" id="NF003483">
    <property type="entry name" value="PRK05159.1"/>
    <property type="match status" value="1"/>
</dbReference>
<dbReference type="Proteomes" id="UP000000254">
    <property type="component" value="Chromosome"/>
</dbReference>
<dbReference type="SUPFAM" id="SSF55681">
    <property type="entry name" value="Class II aaRS and biotin synthetases"/>
    <property type="match status" value="1"/>
</dbReference>
<reference evidence="11" key="1">
    <citation type="journal article" date="2009" name="BMC Genomics">
        <title>The complete genome sequence of Staphylothermus marinus reveals differences in sulfur metabolism among heterotrophic Crenarchaeota.</title>
        <authorList>
            <person name="Anderson I.J."/>
            <person name="Dharmarajan L."/>
            <person name="Rodriguez J."/>
            <person name="Hooper S."/>
            <person name="Porat I."/>
            <person name="Ulrich L.E."/>
            <person name="Elkins J.G."/>
            <person name="Mavromatis K."/>
            <person name="Sun H."/>
            <person name="Land M."/>
            <person name="Lapidus A."/>
            <person name="Lucas S."/>
            <person name="Barry K."/>
            <person name="Huber H."/>
            <person name="Zhulin I.B."/>
            <person name="Whitman W.B."/>
            <person name="Mukhopadhyay B."/>
            <person name="Woese C."/>
            <person name="Bristow J."/>
            <person name="Kyrpides N."/>
        </authorList>
    </citation>
    <scope>NUCLEOTIDE SEQUENCE [LARGE SCALE GENOMIC DNA]</scope>
    <source>
        <strain evidence="11">ATCC 43588 / DSM 3639 / JCM 9404 / F1</strain>
    </source>
</reference>
<dbReference type="RefSeq" id="WP_011839655.1">
    <property type="nucleotide sequence ID" value="NC_009033.1"/>
</dbReference>
<dbReference type="Pfam" id="PF01336">
    <property type="entry name" value="tRNA_anti-codon"/>
    <property type="match status" value="1"/>
</dbReference>
<dbReference type="NCBIfam" id="NF003037">
    <property type="entry name" value="PRK03932.1"/>
    <property type="match status" value="1"/>
</dbReference>
<keyword evidence="3 10" id="KW-0436">Ligase</keyword>
<keyword evidence="11" id="KW-1185">Reference proteome</keyword>
<dbReference type="InterPro" id="IPR004365">
    <property type="entry name" value="NA-bd_OB_tRNA"/>
</dbReference>
<organism evidence="10 11">
    <name type="scientific">Staphylothermus marinus (strain ATCC 43588 / DSM 3639 / JCM 9404 / F1)</name>
    <dbReference type="NCBI Taxonomy" id="399550"/>
    <lineage>
        <taxon>Archaea</taxon>
        <taxon>Thermoproteota</taxon>
        <taxon>Thermoprotei</taxon>
        <taxon>Desulfurococcales</taxon>
        <taxon>Desulfurococcaceae</taxon>
        <taxon>Staphylothermus</taxon>
    </lineage>
</organism>
<evidence type="ECO:0000256" key="6">
    <source>
        <dbReference type="ARBA" id="ARBA00022917"/>
    </source>
</evidence>
<dbReference type="PANTHER" id="PTHR22594">
    <property type="entry name" value="ASPARTYL/LYSYL-TRNA SYNTHETASE"/>
    <property type="match status" value="1"/>
</dbReference>
<dbReference type="CDD" id="cd00776">
    <property type="entry name" value="AsxRS_core"/>
    <property type="match status" value="1"/>
</dbReference>
<dbReference type="PRINTS" id="PR01042">
    <property type="entry name" value="TRNASYNTHASP"/>
</dbReference>
<evidence type="ECO:0000256" key="4">
    <source>
        <dbReference type="ARBA" id="ARBA00022741"/>
    </source>
</evidence>
<evidence type="ECO:0000256" key="3">
    <source>
        <dbReference type="ARBA" id="ARBA00022598"/>
    </source>
</evidence>
<evidence type="ECO:0000313" key="10">
    <source>
        <dbReference type="EMBL" id="ABN70461.1"/>
    </source>
</evidence>
<dbReference type="InterPro" id="IPR002312">
    <property type="entry name" value="Asp/Asn-tRNA-synth_IIb"/>
</dbReference>
<dbReference type="GO" id="GO:0005524">
    <property type="term" value="F:ATP binding"/>
    <property type="evidence" value="ECO:0007669"/>
    <property type="project" value="UniProtKB-KW"/>
</dbReference>
<protein>
    <recommendedName>
        <fullName evidence="2 8">Asparagine--tRNA ligase</fullName>
        <ecNumber evidence="2 8">6.1.1.22</ecNumber>
    </recommendedName>
</protein>
<evidence type="ECO:0000313" key="11">
    <source>
        <dbReference type="Proteomes" id="UP000000254"/>
    </source>
</evidence>
<dbReference type="Gene3D" id="2.40.50.140">
    <property type="entry name" value="Nucleic acid-binding proteins"/>
    <property type="match status" value="1"/>
</dbReference>
<dbReference type="eggNOG" id="arCOG00407">
    <property type="taxonomic scope" value="Archaea"/>
</dbReference>
<dbReference type="Pfam" id="PF00152">
    <property type="entry name" value="tRNA-synt_2"/>
    <property type="match status" value="1"/>
</dbReference>
<dbReference type="InterPro" id="IPR004364">
    <property type="entry name" value="Aa-tRNA-synt_II"/>
</dbReference>
<dbReference type="InterPro" id="IPR006195">
    <property type="entry name" value="aa-tRNA-synth_II"/>
</dbReference>
<keyword evidence="7" id="KW-0030">Aminoacyl-tRNA synthetase</keyword>
<keyword evidence="5" id="KW-0067">ATP-binding</keyword>
<dbReference type="InterPro" id="IPR045864">
    <property type="entry name" value="aa-tRNA-synth_II/BPL/LPL"/>
</dbReference>
<evidence type="ECO:0000256" key="1">
    <source>
        <dbReference type="ARBA" id="ARBA00008226"/>
    </source>
</evidence>
<dbReference type="GO" id="GO:0003676">
    <property type="term" value="F:nucleic acid binding"/>
    <property type="evidence" value="ECO:0007669"/>
    <property type="project" value="InterPro"/>
</dbReference>
<dbReference type="PROSITE" id="PS50862">
    <property type="entry name" value="AA_TRNA_LIGASE_II"/>
    <property type="match status" value="1"/>
</dbReference>
<evidence type="ECO:0000256" key="2">
    <source>
        <dbReference type="ARBA" id="ARBA00012816"/>
    </source>
</evidence>
<dbReference type="GO" id="GO:0006421">
    <property type="term" value="P:asparaginyl-tRNA aminoacylation"/>
    <property type="evidence" value="ECO:0007669"/>
    <property type="project" value="UniProtKB-UniRule"/>
</dbReference>
<keyword evidence="6" id="KW-0648">Protein biosynthesis</keyword>
<dbReference type="HOGENOM" id="CLU_004553_2_0_2"/>
<evidence type="ECO:0000256" key="8">
    <source>
        <dbReference type="NCBIfam" id="TIGR00457"/>
    </source>
</evidence>
<evidence type="ECO:0000256" key="7">
    <source>
        <dbReference type="ARBA" id="ARBA00023146"/>
    </source>
</evidence>
<dbReference type="Gene3D" id="3.30.930.10">
    <property type="entry name" value="Bira Bifunctional Protein, Domain 2"/>
    <property type="match status" value="1"/>
</dbReference>
<dbReference type="EC" id="6.1.1.22" evidence="2 8"/>
<dbReference type="InterPro" id="IPR004522">
    <property type="entry name" value="Asn-tRNA-ligase"/>
</dbReference>
<dbReference type="OrthoDB" id="5908at2157"/>
<feature type="domain" description="Aminoacyl-transfer RNA synthetases class-II family profile" evidence="9">
    <location>
        <begin position="136"/>
        <end position="436"/>
    </location>
</feature>
<dbReference type="EMBL" id="CP000575">
    <property type="protein sequence ID" value="ABN70461.1"/>
    <property type="molecule type" value="Genomic_DNA"/>
</dbReference>
<keyword evidence="4" id="KW-0547">Nucleotide-binding</keyword>
<dbReference type="SUPFAM" id="SSF50249">
    <property type="entry name" value="Nucleic acid-binding proteins"/>
    <property type="match status" value="1"/>
</dbReference>
<comment type="similarity">
    <text evidence="1">Belongs to the class-II aminoacyl-tRNA synthetase family.</text>
</comment>
<dbReference type="KEGG" id="smr:Smar_1370"/>
<proteinExistence type="inferred from homology"/>
<dbReference type="InterPro" id="IPR012340">
    <property type="entry name" value="NA-bd_OB-fold"/>
</dbReference>
<dbReference type="PANTHER" id="PTHR22594:SF34">
    <property type="entry name" value="ASPARAGINE--TRNA LIGASE, MITOCHONDRIAL-RELATED"/>
    <property type="match status" value="1"/>
</dbReference>
<dbReference type="GeneID" id="4907337"/>
<dbReference type="AlphaFoldDB" id="A3DPA1"/>
<sequence>MVENVVWYHIEDVLSDDFIGKKVCVRGWIYRRSVVGGKAFVRVRGSTGIIQVVVDREKCGEEIVRILKDIGLEASVMTCGELVKQPRAPGGYEVHADWFRIVGYSRDFPIKGGEGIDYLLDNRHLWIRSRKLTEIMKIKHSVLKAGREYFVENDWWEVTPPILTASAVEGGATLFPVKYFDKTAYLSQSAQLYLEALIYSLEKVWSLTTSFRAEKSRTRRHLAEYWHLEAEAAWYNMEDMMRVAEELVAYIVQYILEHNKRQLEILGRDLKILKNSVEPPYPRIRYDEAIEILQKKGVNIEWGDDLGADEERVLTMEFDKPFFITHFPKEIKSFYMKLDPENEKLALGFDLLAPEGYGEIIGGSEREDDYNKLLNRIIEQGYDPEDYKWYLDLRKYGSVPHSGFGLGIERLVMWIAGLDHIRDATPFPRFRGRIYP</sequence>